<evidence type="ECO:0000256" key="1">
    <source>
        <dbReference type="SAM" id="Coils"/>
    </source>
</evidence>
<keyword evidence="1" id="KW-0175">Coiled coil</keyword>
<feature type="non-terminal residue" evidence="2">
    <location>
        <position position="1"/>
    </location>
</feature>
<organism evidence="2">
    <name type="scientific">Trepomonas sp. PC1</name>
    <dbReference type="NCBI Taxonomy" id="1076344"/>
    <lineage>
        <taxon>Eukaryota</taxon>
        <taxon>Metamonada</taxon>
        <taxon>Diplomonadida</taxon>
        <taxon>Hexamitidae</taxon>
        <taxon>Hexamitinae</taxon>
        <taxon>Trepomonas</taxon>
    </lineage>
</organism>
<reference evidence="2" key="1">
    <citation type="submission" date="2015-07" db="EMBL/GenBank/DDBJ databases">
        <title>Adaptation to a free-living lifestyle via gene acquisitions in the diplomonad Trepomonas sp. PC1.</title>
        <authorList>
            <person name="Xu F."/>
            <person name="Jerlstrom-Hultqvist J."/>
            <person name="Kolisko M."/>
            <person name="Simpson A.G.B."/>
            <person name="Roger A.J."/>
            <person name="Svard S.G."/>
            <person name="Andersson J.O."/>
        </authorList>
    </citation>
    <scope>NUCLEOTIDE SEQUENCE</scope>
    <source>
        <strain evidence="2">PC1</strain>
    </source>
</reference>
<accession>A0A146JYE9</accession>
<dbReference type="EMBL" id="GDID01006856">
    <property type="protein sequence ID" value="JAP89750.1"/>
    <property type="molecule type" value="Transcribed_RNA"/>
</dbReference>
<proteinExistence type="predicted"/>
<protein>
    <submittedName>
        <fullName evidence="2">Uncharacterized protein</fullName>
    </submittedName>
</protein>
<evidence type="ECO:0000313" key="2">
    <source>
        <dbReference type="EMBL" id="JAP89750.1"/>
    </source>
</evidence>
<sequence length="489" mass="56071">NKNNLCEAHKNQGIPQIVQQLPVPQMGDQNPVQDAIPIEEQLAQLLNQLGLVKGDDPIQQLQKYVEFLRSELVSSESTHDEVIMLAMALNNQLGLRVEVNDFFEAVVPILKETLRKSQTLQFPRVLVNQEDTFKNYAQFLKSIQTCNDDLFTKVKQTELATTPRFALLDKLNHFQKLQNEAFEALSPFEALNLNGDDSLLNRAQTASESFAQQKQKIEKLEKDFQAFKTEKEAEIEQLVETNFNLNKLLETQEKEISGFKTQNLKLSEESKKLVCQLQTLQKDNTQLNQLFVNAKSENQHQKDEIQGLKAELAKFQASPSQLQVQNSQLEQLLKQAKMTIKNLNLLVKKNEAQSQTVQQVQVQTIQQLKSENGALQQQIAEIAQKTEKMQKKQKTFAEEVKLNQNSQNEQILSLKAQNQKLDAQNQQYAEKETNLAEKIDELKGKNEKLAEMLEQSQKENRETAARNQLALQENEKKMLDKFIAQMLKK</sequence>
<name>A0A146JYE9_9EUKA</name>
<gene>
    <name evidence="2" type="ORF">TPC1_30755</name>
</gene>
<feature type="coiled-coil region" evidence="1">
    <location>
        <begin position="203"/>
        <end position="473"/>
    </location>
</feature>
<dbReference type="AlphaFoldDB" id="A0A146JYE9"/>